<dbReference type="Pfam" id="PF00702">
    <property type="entry name" value="Hydrolase"/>
    <property type="match status" value="1"/>
</dbReference>
<dbReference type="InterPro" id="IPR001757">
    <property type="entry name" value="P_typ_ATPase"/>
</dbReference>
<dbReference type="AlphaFoldDB" id="A0A4E0QJW9"/>
<gene>
    <name evidence="3" type="ORF">PN36_28945</name>
</gene>
<dbReference type="PANTHER" id="PTHR43520:SF8">
    <property type="entry name" value="P-TYPE CU(+) TRANSPORTER"/>
    <property type="match status" value="1"/>
</dbReference>
<feature type="transmembrane region" description="Helical" evidence="2">
    <location>
        <begin position="112"/>
        <end position="133"/>
    </location>
</feature>
<reference evidence="3 4" key="1">
    <citation type="journal article" date="2016" name="Front. Microbiol.">
        <title>Single-Cell (Meta-)Genomics of a Dimorphic Candidatus Thiomargarita nelsonii Reveals Genomic Plasticity.</title>
        <authorList>
            <person name="Flood B.E."/>
            <person name="Fliss P."/>
            <person name="Jones D.S."/>
            <person name="Dick G.J."/>
            <person name="Jain S."/>
            <person name="Kaster A.K."/>
            <person name="Winkel M."/>
            <person name="Mussmann M."/>
            <person name="Bailey J."/>
        </authorList>
    </citation>
    <scope>NUCLEOTIDE SEQUENCE [LARGE SCALE GENOMIC DNA]</scope>
    <source>
        <strain evidence="3">Hydrate Ridge</strain>
    </source>
</reference>
<dbReference type="GO" id="GO:0055070">
    <property type="term" value="P:copper ion homeostasis"/>
    <property type="evidence" value="ECO:0007669"/>
    <property type="project" value="TreeGrafter"/>
</dbReference>
<dbReference type="GO" id="GO:0005524">
    <property type="term" value="F:ATP binding"/>
    <property type="evidence" value="ECO:0007669"/>
    <property type="project" value="InterPro"/>
</dbReference>
<evidence type="ECO:0000256" key="2">
    <source>
        <dbReference type="SAM" id="Phobius"/>
    </source>
</evidence>
<dbReference type="InterPro" id="IPR023214">
    <property type="entry name" value="HAD_sf"/>
</dbReference>
<dbReference type="PANTHER" id="PTHR43520">
    <property type="entry name" value="ATP7, ISOFORM B"/>
    <property type="match status" value="1"/>
</dbReference>
<keyword evidence="2" id="KW-0472">Membrane</keyword>
<keyword evidence="4" id="KW-1185">Reference proteome</keyword>
<dbReference type="GO" id="GO:0043682">
    <property type="term" value="F:P-type divalent copper transporter activity"/>
    <property type="evidence" value="ECO:0007669"/>
    <property type="project" value="TreeGrafter"/>
</dbReference>
<keyword evidence="2" id="KW-0812">Transmembrane</keyword>
<organism evidence="3 4">
    <name type="scientific">Candidatus Thiomargarita nelsonii</name>
    <dbReference type="NCBI Taxonomy" id="1003181"/>
    <lineage>
        <taxon>Bacteria</taxon>
        <taxon>Pseudomonadati</taxon>
        <taxon>Pseudomonadota</taxon>
        <taxon>Gammaproteobacteria</taxon>
        <taxon>Thiotrichales</taxon>
        <taxon>Thiotrichaceae</taxon>
        <taxon>Thiomargarita</taxon>
    </lineage>
</organism>
<dbReference type="GO" id="GO:0016020">
    <property type="term" value="C:membrane"/>
    <property type="evidence" value="ECO:0007669"/>
    <property type="project" value="InterPro"/>
</dbReference>
<dbReference type="GO" id="GO:0005507">
    <property type="term" value="F:copper ion binding"/>
    <property type="evidence" value="ECO:0007669"/>
    <property type="project" value="TreeGrafter"/>
</dbReference>
<dbReference type="InterPro" id="IPR036412">
    <property type="entry name" value="HAD-like_sf"/>
</dbReference>
<dbReference type="Gene3D" id="3.40.50.1000">
    <property type="entry name" value="HAD superfamily/HAD-like"/>
    <property type="match status" value="1"/>
</dbReference>
<evidence type="ECO:0000256" key="1">
    <source>
        <dbReference type="ARBA" id="ARBA00022967"/>
    </source>
</evidence>
<comment type="caution">
    <text evidence="3">The sequence shown here is derived from an EMBL/GenBank/DDBJ whole genome shotgun (WGS) entry which is preliminary data.</text>
</comment>
<accession>A0A4E0QJW9</accession>
<dbReference type="Proteomes" id="UP000030428">
    <property type="component" value="Unassembled WGS sequence"/>
</dbReference>
<dbReference type="GO" id="GO:0016887">
    <property type="term" value="F:ATP hydrolysis activity"/>
    <property type="evidence" value="ECO:0007669"/>
    <property type="project" value="InterPro"/>
</dbReference>
<evidence type="ECO:0000313" key="3">
    <source>
        <dbReference type="EMBL" id="TGN99973.1"/>
    </source>
</evidence>
<dbReference type="EMBL" id="JSZA02000194">
    <property type="protein sequence ID" value="TGN99973.1"/>
    <property type="molecule type" value="Genomic_DNA"/>
</dbReference>
<name>A0A4E0QJW9_9GAMM</name>
<dbReference type="SUPFAM" id="SSF56784">
    <property type="entry name" value="HAD-like"/>
    <property type="match status" value="1"/>
</dbReference>
<proteinExistence type="predicted"/>
<keyword evidence="2" id="KW-1133">Transmembrane helix</keyword>
<keyword evidence="1" id="KW-1278">Translocase</keyword>
<evidence type="ECO:0000313" key="4">
    <source>
        <dbReference type="Proteomes" id="UP000030428"/>
    </source>
</evidence>
<protein>
    <submittedName>
        <fullName evidence="3">Uncharacterized protein</fullName>
    </submittedName>
</protein>
<dbReference type="PRINTS" id="PR00119">
    <property type="entry name" value="CATATPASE"/>
</dbReference>
<dbReference type="NCBIfam" id="TIGR01494">
    <property type="entry name" value="ATPase_P-type"/>
    <property type="match status" value="1"/>
</dbReference>
<dbReference type="PRINTS" id="PR00120">
    <property type="entry name" value="HATPASE"/>
</dbReference>
<sequence>MKLYIISGDHEHPTRRMAETLGIDHYFAEVLPENKAKLVKQLSEQGRFVCFIGDGINDAIALKSAQVSISLKGASTAATDTAQIIFMDGTLNHLEQLFHLADEFENTMHTNFLSTIVPGVICIGGVYFLHFGIAMGMGLYYVGSAVGLSNTLWPLVKHQDEKPSDI</sequence>
<dbReference type="PROSITE" id="PS01229">
    <property type="entry name" value="COF_2"/>
    <property type="match status" value="1"/>
</dbReference>